<proteinExistence type="predicted"/>
<accession>A0AAD2GAG7</accession>
<dbReference type="AlphaFoldDB" id="A0AAD2GAG7"/>
<feature type="chain" id="PRO_5042058583" evidence="2">
    <location>
        <begin position="26"/>
        <end position="436"/>
    </location>
</feature>
<protein>
    <submittedName>
        <fullName evidence="3">Uncharacterized protein</fullName>
    </submittedName>
</protein>
<name>A0AAD2GAG7_9STRA</name>
<dbReference type="GO" id="GO:0000136">
    <property type="term" value="C:mannan polymerase complex"/>
    <property type="evidence" value="ECO:0007669"/>
    <property type="project" value="TreeGrafter"/>
</dbReference>
<feature type="region of interest" description="Disordered" evidence="1">
    <location>
        <begin position="69"/>
        <end position="92"/>
    </location>
</feature>
<dbReference type="SUPFAM" id="SSF53448">
    <property type="entry name" value="Nucleotide-diphospho-sugar transferases"/>
    <property type="match status" value="1"/>
</dbReference>
<dbReference type="PANTHER" id="PTHR31834:SF1">
    <property type="entry name" value="INITIATION-SPECIFIC ALPHA-1,6-MANNOSYLTRANSFERASE"/>
    <property type="match status" value="1"/>
</dbReference>
<dbReference type="Gene3D" id="3.90.550.20">
    <property type="match status" value="1"/>
</dbReference>
<keyword evidence="4" id="KW-1185">Reference proteome</keyword>
<dbReference type="InterPro" id="IPR039367">
    <property type="entry name" value="Och1-like"/>
</dbReference>
<dbReference type="Proteomes" id="UP001295423">
    <property type="component" value="Unassembled WGS sequence"/>
</dbReference>
<dbReference type="GO" id="GO:0000009">
    <property type="term" value="F:alpha-1,6-mannosyltransferase activity"/>
    <property type="evidence" value="ECO:0007669"/>
    <property type="project" value="InterPro"/>
</dbReference>
<dbReference type="Pfam" id="PF04488">
    <property type="entry name" value="Gly_transf_sug"/>
    <property type="match status" value="1"/>
</dbReference>
<sequence length="436" mass="49583">MMKRILALFGFVIVMLSVFRGHTNTSPLSDDISSYLPVLQDIAKPSSSLNHHTTTNNVRTIASPEEYNNLNVIPSTGDQQENEASIASDTQPINSAREALVEDTVSSSSSSSCVLDEHQKWEHNCTRRIPLNEYISMYRQELSSLKSKSQYANNKRILRTNPTLWQTWKDHTFPGQLESYWMQVMDKNPDRQRKVLVDSEIDSYVQTNCPGSYWEMYNQTNPSLHALRADLWRYCVLFNEGGVYMDADVGVNKAITLSSWIKDNVVLSQGGNHFDAMVTDCTPIWKSINFQFPQTILMTNNSVAQWAMIFPRPKHPILLETMNLATALIGKWVDTNSTTTTTKNETNTNSNNQTSFPMKLRVVCLSGPAILAVAADKVYRSNQNSWDGLGVTMETGTDYSGKLQYKNYAYMRFLFNDEKDDNKRYDKMEAHVPLKV</sequence>
<evidence type="ECO:0000313" key="4">
    <source>
        <dbReference type="Proteomes" id="UP001295423"/>
    </source>
</evidence>
<evidence type="ECO:0000313" key="3">
    <source>
        <dbReference type="EMBL" id="CAJ1967845.1"/>
    </source>
</evidence>
<dbReference type="EMBL" id="CAKOGP040002347">
    <property type="protein sequence ID" value="CAJ1967845.1"/>
    <property type="molecule type" value="Genomic_DNA"/>
</dbReference>
<dbReference type="InterPro" id="IPR029044">
    <property type="entry name" value="Nucleotide-diphossugar_trans"/>
</dbReference>
<feature type="signal peptide" evidence="2">
    <location>
        <begin position="1"/>
        <end position="25"/>
    </location>
</feature>
<dbReference type="InterPro" id="IPR007577">
    <property type="entry name" value="GlycoTrfase_DXD_sugar-bd_CS"/>
</dbReference>
<comment type="caution">
    <text evidence="3">The sequence shown here is derived from an EMBL/GenBank/DDBJ whole genome shotgun (WGS) entry which is preliminary data.</text>
</comment>
<evidence type="ECO:0000256" key="1">
    <source>
        <dbReference type="SAM" id="MobiDB-lite"/>
    </source>
</evidence>
<keyword evidence="2" id="KW-0732">Signal</keyword>
<gene>
    <name evidence="3" type="ORF">CYCCA115_LOCUS22964</name>
</gene>
<evidence type="ECO:0000256" key="2">
    <source>
        <dbReference type="SAM" id="SignalP"/>
    </source>
</evidence>
<organism evidence="3 4">
    <name type="scientific">Cylindrotheca closterium</name>
    <dbReference type="NCBI Taxonomy" id="2856"/>
    <lineage>
        <taxon>Eukaryota</taxon>
        <taxon>Sar</taxon>
        <taxon>Stramenopiles</taxon>
        <taxon>Ochrophyta</taxon>
        <taxon>Bacillariophyta</taxon>
        <taxon>Bacillariophyceae</taxon>
        <taxon>Bacillariophycidae</taxon>
        <taxon>Bacillariales</taxon>
        <taxon>Bacillariaceae</taxon>
        <taxon>Cylindrotheca</taxon>
    </lineage>
</organism>
<reference evidence="3" key="1">
    <citation type="submission" date="2023-08" db="EMBL/GenBank/DDBJ databases">
        <authorList>
            <person name="Audoor S."/>
            <person name="Bilcke G."/>
        </authorList>
    </citation>
    <scope>NUCLEOTIDE SEQUENCE</scope>
</reference>
<dbReference type="GO" id="GO:0006487">
    <property type="term" value="P:protein N-linked glycosylation"/>
    <property type="evidence" value="ECO:0007669"/>
    <property type="project" value="TreeGrafter"/>
</dbReference>
<dbReference type="PANTHER" id="PTHR31834">
    <property type="entry name" value="INITIATION-SPECIFIC ALPHA-1,6-MANNOSYLTRANSFERASE"/>
    <property type="match status" value="1"/>
</dbReference>